<dbReference type="OrthoDB" id="6111975at2"/>
<feature type="domain" description="Protein kinase" evidence="6">
    <location>
        <begin position="128"/>
        <end position="428"/>
    </location>
</feature>
<evidence type="ECO:0000256" key="1">
    <source>
        <dbReference type="ARBA" id="ARBA00022679"/>
    </source>
</evidence>
<dbReference type="CDD" id="cd14014">
    <property type="entry name" value="STKc_PknB_like"/>
    <property type="match status" value="1"/>
</dbReference>
<proteinExistence type="predicted"/>
<evidence type="ECO:0000256" key="2">
    <source>
        <dbReference type="ARBA" id="ARBA00022741"/>
    </source>
</evidence>
<dbReference type="RefSeq" id="WP_145253323.1">
    <property type="nucleotide sequence ID" value="NZ_CP036279.1"/>
</dbReference>
<gene>
    <name evidence="7" type="primary">pknD_1</name>
    <name evidence="7" type="ORF">Pan216_00880</name>
</gene>
<name>A0A518AX54_9BACT</name>
<dbReference type="SUPFAM" id="SSF56112">
    <property type="entry name" value="Protein kinase-like (PK-like)"/>
    <property type="match status" value="1"/>
</dbReference>
<dbReference type="KEGG" id="knv:Pan216_00880"/>
<organism evidence="7 8">
    <name type="scientific">Kolteria novifilia</name>
    <dbReference type="NCBI Taxonomy" id="2527975"/>
    <lineage>
        <taxon>Bacteria</taxon>
        <taxon>Pseudomonadati</taxon>
        <taxon>Planctomycetota</taxon>
        <taxon>Planctomycetia</taxon>
        <taxon>Kolteriales</taxon>
        <taxon>Kolteriaceae</taxon>
        <taxon>Kolteria</taxon>
    </lineage>
</organism>
<keyword evidence="5" id="KW-1133">Transmembrane helix</keyword>
<dbReference type="PROSITE" id="PS00108">
    <property type="entry name" value="PROTEIN_KINASE_ST"/>
    <property type="match status" value="1"/>
</dbReference>
<feature type="transmembrane region" description="Helical" evidence="5">
    <location>
        <begin position="779"/>
        <end position="801"/>
    </location>
</feature>
<dbReference type="Gene3D" id="3.30.200.20">
    <property type="entry name" value="Phosphorylase Kinase, domain 1"/>
    <property type="match status" value="1"/>
</dbReference>
<dbReference type="GO" id="GO:0004674">
    <property type="term" value="F:protein serine/threonine kinase activity"/>
    <property type="evidence" value="ECO:0007669"/>
    <property type="project" value="UniProtKB-EC"/>
</dbReference>
<dbReference type="PANTHER" id="PTHR43289">
    <property type="entry name" value="MITOGEN-ACTIVATED PROTEIN KINASE KINASE KINASE 20-RELATED"/>
    <property type="match status" value="1"/>
</dbReference>
<dbReference type="EC" id="2.7.11.1" evidence="7"/>
<keyword evidence="3 7" id="KW-0418">Kinase</keyword>
<dbReference type="AlphaFoldDB" id="A0A518AX54"/>
<accession>A0A518AX54</accession>
<dbReference type="InterPro" id="IPR008271">
    <property type="entry name" value="Ser/Thr_kinase_AS"/>
</dbReference>
<keyword evidence="1 7" id="KW-0808">Transferase</keyword>
<protein>
    <submittedName>
        <fullName evidence="7">Serine/threonine-protein kinase PknD</fullName>
        <ecNumber evidence="7">2.7.11.1</ecNumber>
    </submittedName>
</protein>
<dbReference type="PANTHER" id="PTHR43289:SF6">
    <property type="entry name" value="SERINE_THREONINE-PROTEIN KINASE NEKL-3"/>
    <property type="match status" value="1"/>
</dbReference>
<keyword evidence="5" id="KW-0472">Membrane</keyword>
<dbReference type="EMBL" id="CP036279">
    <property type="protein sequence ID" value="QDU59260.1"/>
    <property type="molecule type" value="Genomic_DNA"/>
</dbReference>
<keyword evidence="5" id="KW-0812">Transmembrane</keyword>
<keyword evidence="8" id="KW-1185">Reference proteome</keyword>
<dbReference type="Gene3D" id="1.10.510.10">
    <property type="entry name" value="Transferase(Phosphotransferase) domain 1"/>
    <property type="match status" value="1"/>
</dbReference>
<dbReference type="Proteomes" id="UP000317093">
    <property type="component" value="Chromosome"/>
</dbReference>
<keyword evidence="4" id="KW-0067">ATP-binding</keyword>
<dbReference type="GO" id="GO:0005524">
    <property type="term" value="F:ATP binding"/>
    <property type="evidence" value="ECO:0007669"/>
    <property type="project" value="UniProtKB-KW"/>
</dbReference>
<evidence type="ECO:0000256" key="3">
    <source>
        <dbReference type="ARBA" id="ARBA00022777"/>
    </source>
</evidence>
<dbReference type="Pfam" id="PF00069">
    <property type="entry name" value="Pkinase"/>
    <property type="match status" value="1"/>
</dbReference>
<evidence type="ECO:0000313" key="7">
    <source>
        <dbReference type="EMBL" id="QDU59260.1"/>
    </source>
</evidence>
<reference evidence="7 8" key="1">
    <citation type="submission" date="2019-02" db="EMBL/GenBank/DDBJ databases">
        <title>Deep-cultivation of Planctomycetes and their phenomic and genomic characterization uncovers novel biology.</title>
        <authorList>
            <person name="Wiegand S."/>
            <person name="Jogler M."/>
            <person name="Boedeker C."/>
            <person name="Pinto D."/>
            <person name="Vollmers J."/>
            <person name="Rivas-Marin E."/>
            <person name="Kohn T."/>
            <person name="Peeters S.H."/>
            <person name="Heuer A."/>
            <person name="Rast P."/>
            <person name="Oberbeckmann S."/>
            <person name="Bunk B."/>
            <person name="Jeske O."/>
            <person name="Meyerdierks A."/>
            <person name="Storesund J.E."/>
            <person name="Kallscheuer N."/>
            <person name="Luecker S."/>
            <person name="Lage O.M."/>
            <person name="Pohl T."/>
            <person name="Merkel B.J."/>
            <person name="Hornburger P."/>
            <person name="Mueller R.-W."/>
            <person name="Bruemmer F."/>
            <person name="Labrenz M."/>
            <person name="Spormann A.M."/>
            <person name="Op den Camp H."/>
            <person name="Overmann J."/>
            <person name="Amann R."/>
            <person name="Jetten M.S.M."/>
            <person name="Mascher T."/>
            <person name="Medema M.H."/>
            <person name="Devos D.P."/>
            <person name="Kaster A.-K."/>
            <person name="Ovreas L."/>
            <person name="Rohde M."/>
            <person name="Galperin M.Y."/>
            <person name="Jogler C."/>
        </authorList>
    </citation>
    <scope>NUCLEOTIDE SEQUENCE [LARGE SCALE GENOMIC DNA]</scope>
    <source>
        <strain evidence="7 8">Pan216</strain>
    </source>
</reference>
<evidence type="ECO:0000256" key="4">
    <source>
        <dbReference type="ARBA" id="ARBA00022840"/>
    </source>
</evidence>
<dbReference type="InterPro" id="IPR000719">
    <property type="entry name" value="Prot_kinase_dom"/>
</dbReference>
<sequence length="813" mass="90129">MASPSPLPVKDIERYQVATALLGGVVTEAQLRRALNASRSRPGEELALFQILIKQGVLLPEQKLAFDQSLKALLRSSGGDADEVFRQVLDSTLSSAFEQVRDPSVRHYLRSGRCMLGNQLASETTARYMLTRVHAQGGIGEVWLGHDMMLNRDVAVKRIREDVDHSDTTRRRFLREGRLTGRLQHPNIPAVYVVGGDAPGEDPFYSMRFINGEPLSKLIAQAHDSAEDGKLPYPVLSRLLTVFLSVCDAVGYAHSQGIIHRDLKPPNVVVGRFGEVFLVDWGVAKSTSLYDEASIASVTSMASSMSQVNQIGWETRTRAGDIVGTPAFMSPEQAAGHTDQVDQRTDVYGLGSILYSVLTGKAPHQRQRGEDPDKALERIATTPVRPPRTINPNCSRSLSAVCVRAMANDRDARYQHATELADDVRSWLAGEPTKAFQEPWSQRLARWVVRNQNSFRIGTALLVVAILIATMFIGYGWAVSIGIEKTSLNEFSDSLTNLSLSLHADAAMLANQTRFLAEVPELKTYLKALQNDNKVIERAEEDELTARISTFLEHQRGSMQVTLVLVKPKPHAVFHMERSSDSVDPVRVGASSELDESQLAELTNAAIKLPPGQVFASPGEAELRGKRYVNDTDPFVHLVASIRFRASEDPIGVVILHSSFSPSFPSLLGSEADRFRFNSNFYLTNEQGEILGYYVSYVPPGTILDDTPTNITDIFPDLEQLFQDKSMTTFSSLRMPDVPHHQNIVYSMKERIEDWHPSRQYALVLAISESKALHPGEHWLHITFVATLVILVLAVSGLGIIRRTLNRVAGRIH</sequence>
<dbReference type="SMART" id="SM00220">
    <property type="entry name" value="S_TKc"/>
    <property type="match status" value="1"/>
</dbReference>
<dbReference type="InterPro" id="IPR011009">
    <property type="entry name" value="Kinase-like_dom_sf"/>
</dbReference>
<feature type="transmembrane region" description="Helical" evidence="5">
    <location>
        <begin position="455"/>
        <end position="478"/>
    </location>
</feature>
<evidence type="ECO:0000313" key="8">
    <source>
        <dbReference type="Proteomes" id="UP000317093"/>
    </source>
</evidence>
<evidence type="ECO:0000259" key="6">
    <source>
        <dbReference type="PROSITE" id="PS50011"/>
    </source>
</evidence>
<keyword evidence="2" id="KW-0547">Nucleotide-binding</keyword>
<dbReference type="PROSITE" id="PS50011">
    <property type="entry name" value="PROTEIN_KINASE_DOM"/>
    <property type="match status" value="1"/>
</dbReference>
<evidence type="ECO:0000256" key="5">
    <source>
        <dbReference type="SAM" id="Phobius"/>
    </source>
</evidence>